<evidence type="ECO:0000256" key="1">
    <source>
        <dbReference type="ARBA" id="ARBA00023125"/>
    </source>
</evidence>
<evidence type="ECO:0000313" key="6">
    <source>
        <dbReference type="Proteomes" id="UP001172155"/>
    </source>
</evidence>
<protein>
    <recommendedName>
        <fullName evidence="4">NDT80 domain-containing protein</fullName>
    </recommendedName>
</protein>
<accession>A0AA40F702</accession>
<feature type="compositionally biased region" description="Low complexity" evidence="3">
    <location>
        <begin position="579"/>
        <end position="590"/>
    </location>
</feature>
<name>A0AA40F702_9PEZI</name>
<evidence type="ECO:0000313" key="5">
    <source>
        <dbReference type="EMBL" id="KAK0752388.1"/>
    </source>
</evidence>
<dbReference type="Proteomes" id="UP001172155">
    <property type="component" value="Unassembled WGS sequence"/>
</dbReference>
<organism evidence="5 6">
    <name type="scientific">Schizothecium vesticola</name>
    <dbReference type="NCBI Taxonomy" id="314040"/>
    <lineage>
        <taxon>Eukaryota</taxon>
        <taxon>Fungi</taxon>
        <taxon>Dikarya</taxon>
        <taxon>Ascomycota</taxon>
        <taxon>Pezizomycotina</taxon>
        <taxon>Sordariomycetes</taxon>
        <taxon>Sordariomycetidae</taxon>
        <taxon>Sordariales</taxon>
        <taxon>Schizotheciaceae</taxon>
        <taxon>Schizothecium</taxon>
    </lineage>
</organism>
<feature type="compositionally biased region" description="Low complexity" evidence="3">
    <location>
        <begin position="609"/>
        <end position="637"/>
    </location>
</feature>
<evidence type="ECO:0000256" key="3">
    <source>
        <dbReference type="SAM" id="MobiDB-lite"/>
    </source>
</evidence>
<feature type="region of interest" description="Disordered" evidence="3">
    <location>
        <begin position="435"/>
        <end position="747"/>
    </location>
</feature>
<comment type="caution">
    <text evidence="5">The sequence shown here is derived from an EMBL/GenBank/DDBJ whole genome shotgun (WGS) entry which is preliminary data.</text>
</comment>
<reference evidence="5" key="1">
    <citation type="submission" date="2023-06" db="EMBL/GenBank/DDBJ databases">
        <title>Genome-scale phylogeny and comparative genomics of the fungal order Sordariales.</title>
        <authorList>
            <consortium name="Lawrence Berkeley National Laboratory"/>
            <person name="Hensen N."/>
            <person name="Bonometti L."/>
            <person name="Westerberg I."/>
            <person name="Brannstrom I.O."/>
            <person name="Guillou S."/>
            <person name="Cros-Aarteil S."/>
            <person name="Calhoun S."/>
            <person name="Haridas S."/>
            <person name="Kuo A."/>
            <person name="Mondo S."/>
            <person name="Pangilinan J."/>
            <person name="Riley R."/>
            <person name="LaButti K."/>
            <person name="Andreopoulos B."/>
            <person name="Lipzen A."/>
            <person name="Chen C."/>
            <person name="Yanf M."/>
            <person name="Daum C."/>
            <person name="Ng V."/>
            <person name="Clum A."/>
            <person name="Steindorff A."/>
            <person name="Ohm R."/>
            <person name="Martin F."/>
            <person name="Silar P."/>
            <person name="Natvig D."/>
            <person name="Lalanne C."/>
            <person name="Gautier V."/>
            <person name="Ament-velasquez S.L."/>
            <person name="Kruys A."/>
            <person name="Hutchinson M.I."/>
            <person name="Powell A.J."/>
            <person name="Barry K."/>
            <person name="Miller A.N."/>
            <person name="Grigoriev I.V."/>
            <person name="Debuchy R."/>
            <person name="Gladieux P."/>
            <person name="Thoren M.H."/>
            <person name="Johannesson H."/>
        </authorList>
    </citation>
    <scope>NUCLEOTIDE SEQUENCE</scope>
    <source>
        <strain evidence="5">SMH3187-1</strain>
    </source>
</reference>
<feature type="DNA-binding region" description="NDT80" evidence="2">
    <location>
        <begin position="120"/>
        <end position="380"/>
    </location>
</feature>
<feature type="compositionally biased region" description="Polar residues" evidence="3">
    <location>
        <begin position="439"/>
        <end position="477"/>
    </location>
</feature>
<dbReference type="InterPro" id="IPR052605">
    <property type="entry name" value="Fungal_trans_regulator"/>
</dbReference>
<proteinExistence type="predicted"/>
<feature type="compositionally biased region" description="Polar residues" evidence="3">
    <location>
        <begin position="33"/>
        <end position="43"/>
    </location>
</feature>
<dbReference type="GO" id="GO:0003700">
    <property type="term" value="F:DNA-binding transcription factor activity"/>
    <property type="evidence" value="ECO:0007669"/>
    <property type="project" value="UniProtKB-UniRule"/>
</dbReference>
<feature type="compositionally biased region" description="Polar residues" evidence="3">
    <location>
        <begin position="679"/>
        <end position="689"/>
    </location>
</feature>
<dbReference type="InterPro" id="IPR008967">
    <property type="entry name" value="p53-like_TF_DNA-bd_sf"/>
</dbReference>
<dbReference type="InterPro" id="IPR037141">
    <property type="entry name" value="NDT80_DNA-bd_dom_sf"/>
</dbReference>
<dbReference type="GO" id="GO:0003677">
    <property type="term" value="F:DNA binding"/>
    <property type="evidence" value="ECO:0007669"/>
    <property type="project" value="UniProtKB-KW"/>
</dbReference>
<gene>
    <name evidence="5" type="ORF">B0T18DRAFT_319736</name>
</gene>
<feature type="region of interest" description="Disordered" evidence="3">
    <location>
        <begin position="18"/>
        <end position="111"/>
    </location>
</feature>
<dbReference type="AlphaFoldDB" id="A0AA40F702"/>
<dbReference type="PANTHER" id="PTHR35144:SF4">
    <property type="entry name" value="TRANSCRIPTION FACTOR VIB-1"/>
    <property type="match status" value="1"/>
</dbReference>
<feature type="compositionally biased region" description="Polar residues" evidence="3">
    <location>
        <begin position="505"/>
        <end position="526"/>
    </location>
</feature>
<dbReference type="PANTHER" id="PTHR35144">
    <property type="entry name" value="MEIOSIS-SPECIFIC TRANSCRIPTION FACTOR NDT80"/>
    <property type="match status" value="1"/>
</dbReference>
<dbReference type="Gene3D" id="2.60.40.1390">
    <property type="entry name" value="NDT80 DNA-binding domain"/>
    <property type="match status" value="1"/>
</dbReference>
<feature type="region of interest" description="Disordered" evidence="3">
    <location>
        <begin position="276"/>
        <end position="306"/>
    </location>
</feature>
<dbReference type="InterPro" id="IPR024061">
    <property type="entry name" value="NDT80_DNA-bd_dom"/>
</dbReference>
<dbReference type="GO" id="GO:0051321">
    <property type="term" value="P:meiotic cell cycle"/>
    <property type="evidence" value="ECO:0007669"/>
    <property type="project" value="TreeGrafter"/>
</dbReference>
<dbReference type="GO" id="GO:0045944">
    <property type="term" value="P:positive regulation of transcription by RNA polymerase II"/>
    <property type="evidence" value="ECO:0007669"/>
    <property type="project" value="TreeGrafter"/>
</dbReference>
<dbReference type="PROSITE" id="PS51517">
    <property type="entry name" value="NDT80"/>
    <property type="match status" value="1"/>
</dbReference>
<dbReference type="GO" id="GO:0000228">
    <property type="term" value="C:nuclear chromosome"/>
    <property type="evidence" value="ECO:0007669"/>
    <property type="project" value="TreeGrafter"/>
</dbReference>
<feature type="domain" description="NDT80" evidence="4">
    <location>
        <begin position="120"/>
        <end position="380"/>
    </location>
</feature>
<keyword evidence="6" id="KW-1185">Reference proteome</keyword>
<dbReference type="EMBL" id="JAUKUD010000002">
    <property type="protein sequence ID" value="KAK0752388.1"/>
    <property type="molecule type" value="Genomic_DNA"/>
</dbReference>
<keyword evidence="1 2" id="KW-0238">DNA-binding</keyword>
<dbReference type="Pfam" id="PF05224">
    <property type="entry name" value="NDT80_PhoG"/>
    <property type="match status" value="1"/>
</dbReference>
<evidence type="ECO:0000259" key="4">
    <source>
        <dbReference type="PROSITE" id="PS51517"/>
    </source>
</evidence>
<sequence length="747" mass="80376">MSATATYTVTMAELRGETQHGGNLWSNYGGPVQQMSGRYNPQDASGVVMPPGGGRPRSRHAMDYPPPPPQQQQHHHAPQYHHRPPGPGEEGGGGSGDPYDRYPHPSLMNIPSINSLKRSYSQVDNSPTTGSAPYTEMVQDLRDDYKPNAHDQKLLAFKKLGDKHTIVDGKGRIHEMEIDAQLHGMFFLSEFPAGEPGHPHPTSQHPQALNAELTCYRRNLFQISGSLCFPQIPLSVMLETGETSLIKNMEVSISAIESVDGHPVRLIVIPWKTPPPNAPDVNQAPDQEPPPLPLIPWSEEEAPDDNSGDHYAIYPIGWRRLQFRIATANNGRRKELQQHFVLHLKLHGTLANGQKLVLSELTTAPIVVRGRSPRNFQARKEIPLLGSSAGSRGQTLVETGHGIVAQAVVLNKPPYDSRPRVSSMEVPRSAFTFSAAKQLPQSPMQMRSNSYPTGTWNPQSQVSMPHNPTTSYPTSSLAGDPYQQKLPLSGAPSYSTEPQEMGSLGHQQHATSMPSVQLSLVAQQDPTQPPPPIRTQFATYTSAPPPHISLSAPSDNSLNVPRYVDNNPRPSKSPRHASHQSIHSASSISADTASGEYRYGPPTGYASVGSSELSPQSQSGGGPSQPSSAQQPPSQSQYPPPNPQQQQDNNPGSAGGASNSGGAPTQQSAGPPPPRDYYPSSQSWTSTAGESPAAYGSNGATAGDHRPYAYPPPSIKNEHQHPGGSGTTAPHAVPGGYGVPHYAWNAT</sequence>
<evidence type="ECO:0000256" key="2">
    <source>
        <dbReference type="PROSITE-ProRule" id="PRU00850"/>
    </source>
</evidence>
<dbReference type="SUPFAM" id="SSF49417">
    <property type="entry name" value="p53-like transcription factors"/>
    <property type="match status" value="1"/>
</dbReference>
<feature type="compositionally biased region" description="Basic residues" evidence="3">
    <location>
        <begin position="73"/>
        <end position="84"/>
    </location>
</feature>